<gene>
    <name evidence="4" type="primary">mdtA</name>
    <name evidence="4" type="ORF">GCM10017161_23030</name>
</gene>
<feature type="signal peptide" evidence="2">
    <location>
        <begin position="1"/>
        <end position="24"/>
    </location>
</feature>
<dbReference type="InterPro" id="IPR006143">
    <property type="entry name" value="RND_pump_MFP"/>
</dbReference>
<dbReference type="SUPFAM" id="SSF111369">
    <property type="entry name" value="HlyD-like secretion proteins"/>
    <property type="match status" value="1"/>
</dbReference>
<dbReference type="InterPro" id="IPR058647">
    <property type="entry name" value="BSH_CzcB-like"/>
</dbReference>
<accession>A0A919ELE3</accession>
<evidence type="ECO:0000256" key="2">
    <source>
        <dbReference type="SAM" id="SignalP"/>
    </source>
</evidence>
<dbReference type="PANTHER" id="PTHR30469:SF15">
    <property type="entry name" value="HLYD FAMILY OF SECRETION PROTEINS"/>
    <property type="match status" value="1"/>
</dbReference>
<keyword evidence="2" id="KW-0732">Signal</keyword>
<evidence type="ECO:0000313" key="5">
    <source>
        <dbReference type="Proteomes" id="UP000623842"/>
    </source>
</evidence>
<comment type="caution">
    <text evidence="4">The sequence shown here is derived from an EMBL/GenBank/DDBJ whole genome shotgun (WGS) entry which is preliminary data.</text>
</comment>
<evidence type="ECO:0000256" key="1">
    <source>
        <dbReference type="ARBA" id="ARBA00009477"/>
    </source>
</evidence>
<sequence>MELLKNILSIVCCFLFLISNNANAADKQTTVSVIYPQQSNHSQKIALAGTVEAVKNARLAVLESGVVATLSADVGDRVQKGQVLVQLDDKLAQLKLNELAAFNLEKKTRLAEAKRLHQEVLALSTKQLVAKTLIEERKASIDIALAALEQAQSQFEYQKELVARHQLIAPFAGVIAKRDIDIGEWAIPQTAVFSLVSEEQLRVKLEIPQEYFALLANSKTQVNILPNIKNAQVIVATLDRIVAVANEQSRTFTAYVNLSVPSTLVAGMSVNASVVLPQTEQAIIWLPKTAIKQHPDGGKSVFVVQDNKAKRYLVEIVEKGLEQLAVRGVPSDLPIIETGIALLRDGESVNIGNIQ</sequence>
<dbReference type="Gene3D" id="1.10.287.470">
    <property type="entry name" value="Helix hairpin bin"/>
    <property type="match status" value="1"/>
</dbReference>
<dbReference type="Proteomes" id="UP000623842">
    <property type="component" value="Unassembled WGS sequence"/>
</dbReference>
<name>A0A919ELE3_9GAMM</name>
<proteinExistence type="inferred from homology"/>
<evidence type="ECO:0000259" key="3">
    <source>
        <dbReference type="Pfam" id="PF25973"/>
    </source>
</evidence>
<dbReference type="Gene3D" id="2.40.420.20">
    <property type="match status" value="1"/>
</dbReference>
<reference evidence="4" key="2">
    <citation type="submission" date="2020-09" db="EMBL/GenBank/DDBJ databases">
        <authorList>
            <person name="Sun Q."/>
            <person name="Kim S."/>
        </authorList>
    </citation>
    <scope>NUCLEOTIDE SEQUENCE</scope>
    <source>
        <strain evidence="4">KCTC 42731</strain>
    </source>
</reference>
<protein>
    <submittedName>
        <fullName evidence="4">RND transporter</fullName>
    </submittedName>
</protein>
<dbReference type="Gene3D" id="2.40.50.100">
    <property type="match status" value="1"/>
</dbReference>
<dbReference type="Gene3D" id="2.40.30.170">
    <property type="match status" value="1"/>
</dbReference>
<organism evidence="4 5">
    <name type="scientific">Thalassotalea marina</name>
    <dbReference type="NCBI Taxonomy" id="1673741"/>
    <lineage>
        <taxon>Bacteria</taxon>
        <taxon>Pseudomonadati</taxon>
        <taxon>Pseudomonadota</taxon>
        <taxon>Gammaproteobacteria</taxon>
        <taxon>Alteromonadales</taxon>
        <taxon>Colwelliaceae</taxon>
        <taxon>Thalassotalea</taxon>
    </lineage>
</organism>
<dbReference type="AlphaFoldDB" id="A0A919ELE3"/>
<dbReference type="GO" id="GO:1990281">
    <property type="term" value="C:efflux pump complex"/>
    <property type="evidence" value="ECO:0007669"/>
    <property type="project" value="TreeGrafter"/>
</dbReference>
<evidence type="ECO:0000313" key="4">
    <source>
        <dbReference type="EMBL" id="GHF94184.1"/>
    </source>
</evidence>
<dbReference type="EMBL" id="BNCK01000005">
    <property type="protein sequence ID" value="GHF94184.1"/>
    <property type="molecule type" value="Genomic_DNA"/>
</dbReference>
<comment type="similarity">
    <text evidence="1">Belongs to the membrane fusion protein (MFP) (TC 8.A.1) family.</text>
</comment>
<dbReference type="GO" id="GO:0015562">
    <property type="term" value="F:efflux transmembrane transporter activity"/>
    <property type="evidence" value="ECO:0007669"/>
    <property type="project" value="TreeGrafter"/>
</dbReference>
<dbReference type="NCBIfam" id="TIGR01730">
    <property type="entry name" value="RND_mfp"/>
    <property type="match status" value="1"/>
</dbReference>
<dbReference type="Pfam" id="PF25973">
    <property type="entry name" value="BSH_CzcB"/>
    <property type="match status" value="1"/>
</dbReference>
<feature type="domain" description="CzcB-like barrel-sandwich hybrid" evidence="3">
    <location>
        <begin position="64"/>
        <end position="195"/>
    </location>
</feature>
<reference evidence="4" key="1">
    <citation type="journal article" date="2014" name="Int. J. Syst. Evol. Microbiol.">
        <title>Complete genome sequence of Corynebacterium casei LMG S-19264T (=DSM 44701T), isolated from a smear-ripened cheese.</title>
        <authorList>
            <consortium name="US DOE Joint Genome Institute (JGI-PGF)"/>
            <person name="Walter F."/>
            <person name="Albersmeier A."/>
            <person name="Kalinowski J."/>
            <person name="Ruckert C."/>
        </authorList>
    </citation>
    <scope>NUCLEOTIDE SEQUENCE</scope>
    <source>
        <strain evidence="4">KCTC 42731</strain>
    </source>
</reference>
<dbReference type="PANTHER" id="PTHR30469">
    <property type="entry name" value="MULTIDRUG RESISTANCE PROTEIN MDTA"/>
    <property type="match status" value="1"/>
</dbReference>
<feature type="chain" id="PRO_5037725990" evidence="2">
    <location>
        <begin position="25"/>
        <end position="355"/>
    </location>
</feature>
<keyword evidence="5" id="KW-1185">Reference proteome</keyword>